<dbReference type="EMBL" id="JACASF010000006">
    <property type="protein sequence ID" value="KAF6471697.1"/>
    <property type="molecule type" value="Genomic_DNA"/>
</dbReference>
<dbReference type="InParanoid" id="A0A7J8HHE1"/>
<dbReference type="Proteomes" id="UP000550707">
    <property type="component" value="Unassembled WGS sequence"/>
</dbReference>
<reference evidence="2 3" key="1">
    <citation type="journal article" date="2020" name="Nature">
        <title>Six reference-quality genomes reveal evolution of bat adaptations.</title>
        <authorList>
            <person name="Jebb D."/>
            <person name="Huang Z."/>
            <person name="Pippel M."/>
            <person name="Hughes G.M."/>
            <person name="Lavrichenko K."/>
            <person name="Devanna P."/>
            <person name="Winkler S."/>
            <person name="Jermiin L.S."/>
            <person name="Skirmuntt E.C."/>
            <person name="Katzourakis A."/>
            <person name="Burkitt-Gray L."/>
            <person name="Ray D.A."/>
            <person name="Sullivan K.A.M."/>
            <person name="Roscito J.G."/>
            <person name="Kirilenko B.M."/>
            <person name="Davalos L.M."/>
            <person name="Corthals A.P."/>
            <person name="Power M.L."/>
            <person name="Jones G."/>
            <person name="Ransome R.D."/>
            <person name="Dechmann D.K.N."/>
            <person name="Locatelli A.G."/>
            <person name="Puechmaille S.J."/>
            <person name="Fedrigo O."/>
            <person name="Jarvis E.D."/>
            <person name="Hiller M."/>
            <person name="Vernes S.C."/>
            <person name="Myers E.W."/>
            <person name="Teeling E.C."/>
        </authorList>
    </citation>
    <scope>NUCLEOTIDE SEQUENCE [LARGE SCALE GENOMIC DNA]</scope>
    <source>
        <strain evidence="2">MMolMol1</strain>
        <tissue evidence="2">Muscle</tissue>
    </source>
</reference>
<evidence type="ECO:0000256" key="1">
    <source>
        <dbReference type="SAM" id="MobiDB-lite"/>
    </source>
</evidence>
<sequence length="184" mass="19853">MCIVIYFGYTPPPKTGSVHETESSGCEEGQVLVTPPASGRLQCPSIRPPQVPTFPQEAWSCSSPGPRWPAPGLPQSMVSRLWELAGLRMPLSRKNSRGGPATRGSSRNALFHVECGAWEPTFLGHLSLGREGNRGTASPGRGRWRRPRAPPPSGNQRNETRAARRPAAAAHARWLPVPPPVSAV</sequence>
<feature type="region of interest" description="Disordered" evidence="1">
    <location>
        <begin position="125"/>
        <end position="184"/>
    </location>
</feature>
<name>A0A7J8HHE1_MOLMO</name>
<evidence type="ECO:0000313" key="2">
    <source>
        <dbReference type="EMBL" id="KAF6471697.1"/>
    </source>
</evidence>
<evidence type="ECO:0000313" key="3">
    <source>
        <dbReference type="Proteomes" id="UP000550707"/>
    </source>
</evidence>
<protein>
    <submittedName>
        <fullName evidence="2">Uncharacterized protein</fullName>
    </submittedName>
</protein>
<proteinExistence type="predicted"/>
<accession>A0A7J8HHE1</accession>
<dbReference type="AlphaFoldDB" id="A0A7J8HHE1"/>
<gene>
    <name evidence="2" type="ORF">HJG59_011065</name>
</gene>
<organism evidence="2 3">
    <name type="scientific">Molossus molossus</name>
    <name type="common">Pallas' mastiff bat</name>
    <name type="synonym">Vespertilio molossus</name>
    <dbReference type="NCBI Taxonomy" id="27622"/>
    <lineage>
        <taxon>Eukaryota</taxon>
        <taxon>Metazoa</taxon>
        <taxon>Chordata</taxon>
        <taxon>Craniata</taxon>
        <taxon>Vertebrata</taxon>
        <taxon>Euteleostomi</taxon>
        <taxon>Mammalia</taxon>
        <taxon>Eutheria</taxon>
        <taxon>Laurasiatheria</taxon>
        <taxon>Chiroptera</taxon>
        <taxon>Yangochiroptera</taxon>
        <taxon>Molossidae</taxon>
        <taxon>Molossus</taxon>
    </lineage>
</organism>
<comment type="caution">
    <text evidence="2">The sequence shown here is derived from an EMBL/GenBank/DDBJ whole genome shotgun (WGS) entry which is preliminary data.</text>
</comment>
<keyword evidence="3" id="KW-1185">Reference proteome</keyword>